<dbReference type="Proteomes" id="UP000824189">
    <property type="component" value="Unassembled WGS sequence"/>
</dbReference>
<reference evidence="1" key="1">
    <citation type="journal article" date="2021" name="PeerJ">
        <title>Extensive microbial diversity within the chicken gut microbiome revealed by metagenomics and culture.</title>
        <authorList>
            <person name="Gilroy R."/>
            <person name="Ravi A."/>
            <person name="Getino M."/>
            <person name="Pursley I."/>
            <person name="Horton D.L."/>
            <person name="Alikhan N.F."/>
            <person name="Baker D."/>
            <person name="Gharbi K."/>
            <person name="Hall N."/>
            <person name="Watson M."/>
            <person name="Adriaenssens E.M."/>
            <person name="Foster-Nyarko E."/>
            <person name="Jarju S."/>
            <person name="Secka A."/>
            <person name="Antonio M."/>
            <person name="Oren A."/>
            <person name="Chaudhuri R.R."/>
            <person name="La Ragione R."/>
            <person name="Hildebrand F."/>
            <person name="Pallen M.J."/>
        </authorList>
    </citation>
    <scope>NUCLEOTIDE SEQUENCE</scope>
    <source>
        <strain evidence="1">4376</strain>
    </source>
</reference>
<evidence type="ECO:0000313" key="2">
    <source>
        <dbReference type="Proteomes" id="UP000824189"/>
    </source>
</evidence>
<accession>A0A9D1URS1</accession>
<protein>
    <submittedName>
        <fullName evidence="1">Uncharacterized protein</fullName>
    </submittedName>
</protein>
<sequence>MNTHKRSGSQVLPAALIAAGLAATWLVPQGVAAMVGTTVETTGPNDTIGLAAGETTITLQAPEGWEFPLSASPTSATLTQGEKTLQFDVVTGVSDAAAASERKIAALQRDGIAAAMNGTQATGGAEFTGEHCQAVNAKEGQHGPCALVLSQDTLVTVVSLGAADQPAVDIQPLLDSLQIQEAK</sequence>
<organism evidence="1 2">
    <name type="scientific">Candidatus Corynebacterium gallistercoris</name>
    <dbReference type="NCBI Taxonomy" id="2838530"/>
    <lineage>
        <taxon>Bacteria</taxon>
        <taxon>Bacillati</taxon>
        <taxon>Actinomycetota</taxon>
        <taxon>Actinomycetes</taxon>
        <taxon>Mycobacteriales</taxon>
        <taxon>Corynebacteriaceae</taxon>
        <taxon>Corynebacterium</taxon>
    </lineage>
</organism>
<reference evidence="1" key="2">
    <citation type="submission" date="2021-04" db="EMBL/GenBank/DDBJ databases">
        <authorList>
            <person name="Gilroy R."/>
        </authorList>
    </citation>
    <scope>NUCLEOTIDE SEQUENCE</scope>
    <source>
        <strain evidence="1">4376</strain>
    </source>
</reference>
<evidence type="ECO:0000313" key="1">
    <source>
        <dbReference type="EMBL" id="HIW96330.1"/>
    </source>
</evidence>
<dbReference type="AlphaFoldDB" id="A0A9D1URS1"/>
<dbReference type="EMBL" id="DXFZ01000091">
    <property type="protein sequence ID" value="HIW96330.1"/>
    <property type="molecule type" value="Genomic_DNA"/>
</dbReference>
<comment type="caution">
    <text evidence="1">The sequence shown here is derived from an EMBL/GenBank/DDBJ whole genome shotgun (WGS) entry which is preliminary data.</text>
</comment>
<name>A0A9D1URS1_9CORY</name>
<gene>
    <name evidence="1" type="ORF">H9867_07610</name>
</gene>
<proteinExistence type="predicted"/>